<feature type="compositionally biased region" description="Basic and acidic residues" evidence="1">
    <location>
        <begin position="577"/>
        <end position="588"/>
    </location>
</feature>
<feature type="compositionally biased region" description="Low complexity" evidence="1">
    <location>
        <begin position="509"/>
        <end position="539"/>
    </location>
</feature>
<feature type="compositionally biased region" description="Basic and acidic residues" evidence="1">
    <location>
        <begin position="124"/>
        <end position="137"/>
    </location>
</feature>
<evidence type="ECO:0000313" key="3">
    <source>
        <dbReference type="EMBL" id="MFF4774743.1"/>
    </source>
</evidence>
<feature type="region of interest" description="Disordered" evidence="1">
    <location>
        <begin position="399"/>
        <end position="676"/>
    </location>
</feature>
<organism evidence="3 4">
    <name type="scientific">Microtetraspora fusca</name>
    <dbReference type="NCBI Taxonomy" id="1997"/>
    <lineage>
        <taxon>Bacteria</taxon>
        <taxon>Bacillati</taxon>
        <taxon>Actinomycetota</taxon>
        <taxon>Actinomycetes</taxon>
        <taxon>Streptosporangiales</taxon>
        <taxon>Streptosporangiaceae</taxon>
        <taxon>Microtetraspora</taxon>
    </lineage>
</organism>
<dbReference type="Gene3D" id="1.10.30.50">
    <property type="match status" value="1"/>
</dbReference>
<feature type="compositionally biased region" description="Pro residues" evidence="1">
    <location>
        <begin position="540"/>
        <end position="556"/>
    </location>
</feature>
<dbReference type="Pfam" id="PF02720">
    <property type="entry name" value="DUF222"/>
    <property type="match status" value="1"/>
</dbReference>
<reference evidence="3 4" key="1">
    <citation type="submission" date="2024-10" db="EMBL/GenBank/DDBJ databases">
        <title>The Natural Products Discovery Center: Release of the First 8490 Sequenced Strains for Exploring Actinobacteria Biosynthetic Diversity.</title>
        <authorList>
            <person name="Kalkreuter E."/>
            <person name="Kautsar S.A."/>
            <person name="Yang D."/>
            <person name="Bader C.D."/>
            <person name="Teijaro C.N."/>
            <person name="Fluegel L."/>
            <person name="Davis C.M."/>
            <person name="Simpson J.R."/>
            <person name="Lauterbach L."/>
            <person name="Steele A.D."/>
            <person name="Gui C."/>
            <person name="Meng S."/>
            <person name="Li G."/>
            <person name="Viehrig K."/>
            <person name="Ye F."/>
            <person name="Su P."/>
            <person name="Kiefer A.F."/>
            <person name="Nichols A."/>
            <person name="Cepeda A.J."/>
            <person name="Yan W."/>
            <person name="Fan B."/>
            <person name="Jiang Y."/>
            <person name="Adhikari A."/>
            <person name="Zheng C.-J."/>
            <person name="Schuster L."/>
            <person name="Cowan T.M."/>
            <person name="Smanski M.J."/>
            <person name="Chevrette M.G."/>
            <person name="De Carvalho L.P.S."/>
            <person name="Shen B."/>
        </authorList>
    </citation>
    <scope>NUCLEOTIDE SEQUENCE [LARGE SCALE GENOMIC DNA]</scope>
    <source>
        <strain evidence="3 4">NPDC001281</strain>
    </source>
</reference>
<dbReference type="CDD" id="cd00085">
    <property type="entry name" value="HNHc"/>
    <property type="match status" value="1"/>
</dbReference>
<sequence>MNRTFGSFEFSTEKPSHRTPEGPCDDQWWAHVATLTAAHAARATHATRGTSALALDDALDNLSARVPGGAVPGVSGIANGFLEAHASATDGAARTTLRAADDVGIPGGVSHCEDSDEDTACTADSRDDLRSHARSAAERGIPTDGDTTAGHRASWPFVTSIRESASALATIMPPESAAVCLAEAQNLLFARDRLTSAIAARVRRVHAAGEAKAFGHASTKTWLRGAAGMTTAGAGRLVGLAAELDRLPRVRDRFAQGSLSEGQVTAICAATGRLTDAQAALVEPILVTLADQATPAEVARAGRYLHEVLNPDSAEGEADADYQQRFLLVRESSSGGLEGEFRLPREAGARLRALLDVYAKPKAEGDDRPLRVRNADALIAMLEQQVTAELLVLVNAASLPDDPQRTEGDDGPQPTEECDAPQPTEECDGLQRTGCPQPTEESDAPQPTDEYDNPQRTARPQPTEKCDHPQPTEGYDGPQPTKECGGSQPAEGLGADPRAADPRSADHGPATTSFAAATTAASLTTISPTAASPTTGSSAPAPPATAPPATAPPATAPPATTSPAAFSPSAAGPTTDSADHSDRGDHGDSPSGVAASGGLQSIAAGSDHRSTKDSPMPSPPQTPPGTASPGTASAAYAQSRKPAPTPLGKEHRNDPSGGEGFLNGSPPHESQSDHCRSWERMSGWALPAGLMSGRRLPGLLLVTGQFLPVSDIHRLARTSSLARLVRDADSEILDMGRKVRRATAAQRRTILARYTSCMVDGCPLPAHLCQIDHIDNWSDGGATDLDRLGPTCQFHNRDRYRRPERYRLYRAGKDRWAFAYLGPRPTRRT</sequence>
<protein>
    <submittedName>
        <fullName evidence="3">DUF222 domain-containing protein</fullName>
    </submittedName>
</protein>
<dbReference type="SMART" id="SM00507">
    <property type="entry name" value="HNHc"/>
    <property type="match status" value="1"/>
</dbReference>
<keyword evidence="4" id="KW-1185">Reference proteome</keyword>
<evidence type="ECO:0000256" key="1">
    <source>
        <dbReference type="SAM" id="MobiDB-lite"/>
    </source>
</evidence>
<feature type="compositionally biased region" description="Low complexity" evidence="1">
    <location>
        <begin position="624"/>
        <end position="635"/>
    </location>
</feature>
<feature type="domain" description="HNH nuclease" evidence="2">
    <location>
        <begin position="745"/>
        <end position="797"/>
    </location>
</feature>
<dbReference type="InterPro" id="IPR003870">
    <property type="entry name" value="DUF222"/>
</dbReference>
<comment type="caution">
    <text evidence="3">The sequence shown here is derived from an EMBL/GenBank/DDBJ whole genome shotgun (WGS) entry which is preliminary data.</text>
</comment>
<name>A0ABW6V8W1_MICFU</name>
<gene>
    <name evidence="3" type="ORF">ACFY05_17990</name>
</gene>
<evidence type="ECO:0000259" key="2">
    <source>
        <dbReference type="SMART" id="SM00507"/>
    </source>
</evidence>
<proteinExistence type="predicted"/>
<accession>A0ABW6V8W1</accession>
<feature type="region of interest" description="Disordered" evidence="1">
    <location>
        <begin position="1"/>
        <end position="22"/>
    </location>
</feature>
<feature type="compositionally biased region" description="Low complexity" evidence="1">
    <location>
        <begin position="557"/>
        <end position="575"/>
    </location>
</feature>
<dbReference type="RefSeq" id="WP_387343047.1">
    <property type="nucleotide sequence ID" value="NZ_JBIAXI010000010.1"/>
</dbReference>
<evidence type="ECO:0000313" key="4">
    <source>
        <dbReference type="Proteomes" id="UP001602119"/>
    </source>
</evidence>
<dbReference type="InterPro" id="IPR003615">
    <property type="entry name" value="HNH_nuc"/>
</dbReference>
<dbReference type="EMBL" id="JBIAXI010000010">
    <property type="protein sequence ID" value="MFF4774743.1"/>
    <property type="molecule type" value="Genomic_DNA"/>
</dbReference>
<feature type="region of interest" description="Disordered" evidence="1">
    <location>
        <begin position="108"/>
        <end position="149"/>
    </location>
</feature>
<feature type="compositionally biased region" description="Basic and acidic residues" evidence="1">
    <location>
        <begin position="11"/>
        <end position="20"/>
    </location>
</feature>
<dbReference type="Proteomes" id="UP001602119">
    <property type="component" value="Unassembled WGS sequence"/>
</dbReference>